<evidence type="ECO:0000256" key="1">
    <source>
        <dbReference type="ARBA" id="ARBA00022755"/>
    </source>
</evidence>
<evidence type="ECO:0000256" key="2">
    <source>
        <dbReference type="ARBA" id="ARBA00023235"/>
    </source>
</evidence>
<comment type="pathway">
    <text evidence="3">Purine metabolism; IMP biosynthesis via de novo pathway; 5-amino-1-(5-phospho-D-ribosyl)imidazole-4-carboxylate from 5-amino-1-(5-phospho-D-ribosyl)imidazole (N5-CAIR route): step 2/2.</text>
</comment>
<dbReference type="PANTHER" id="PTHR23046">
    <property type="entry name" value="PHOSPHORIBOSYLAMINOIMIDAZOLE CARBOXYLASE CATALYTIC SUBUNIT"/>
    <property type="match status" value="1"/>
</dbReference>
<dbReference type="HAMAP" id="MF_01929">
    <property type="entry name" value="PurE_classI"/>
    <property type="match status" value="1"/>
</dbReference>
<comment type="catalytic activity">
    <reaction evidence="3">
        <text>5-carboxyamino-1-(5-phospho-D-ribosyl)imidazole + H(+) = 5-amino-1-(5-phospho-D-ribosyl)imidazole-4-carboxylate</text>
        <dbReference type="Rhea" id="RHEA:13193"/>
        <dbReference type="ChEBI" id="CHEBI:15378"/>
        <dbReference type="ChEBI" id="CHEBI:58730"/>
        <dbReference type="ChEBI" id="CHEBI:77657"/>
        <dbReference type="EC" id="5.4.99.18"/>
    </reaction>
</comment>
<evidence type="ECO:0000256" key="3">
    <source>
        <dbReference type="HAMAP-Rule" id="MF_01929"/>
    </source>
</evidence>
<keyword evidence="2 3" id="KW-0413">Isomerase</keyword>
<dbReference type="InterPro" id="IPR000031">
    <property type="entry name" value="PurE_dom"/>
</dbReference>
<dbReference type="GO" id="GO:0006189">
    <property type="term" value="P:'de novo' IMP biosynthetic process"/>
    <property type="evidence" value="ECO:0007669"/>
    <property type="project" value="UniProtKB-UniRule"/>
</dbReference>
<gene>
    <name evidence="3" type="primary">purE</name>
    <name evidence="5" type="ORF">CP960_12545</name>
</gene>
<dbReference type="InterPro" id="IPR033747">
    <property type="entry name" value="PurE_ClassI"/>
</dbReference>
<evidence type="ECO:0000313" key="5">
    <source>
        <dbReference type="EMBL" id="PKI79833.1"/>
    </source>
</evidence>
<keyword evidence="1 3" id="KW-0658">Purine biosynthesis</keyword>
<dbReference type="EC" id="5.4.99.18" evidence="3"/>
<organism evidence="5 6">
    <name type="scientific">Malaciobacter halophilus</name>
    <dbReference type="NCBI Taxonomy" id="197482"/>
    <lineage>
        <taxon>Bacteria</taxon>
        <taxon>Pseudomonadati</taxon>
        <taxon>Campylobacterota</taxon>
        <taxon>Epsilonproteobacteria</taxon>
        <taxon>Campylobacterales</taxon>
        <taxon>Arcobacteraceae</taxon>
        <taxon>Malaciobacter</taxon>
    </lineage>
</organism>
<evidence type="ECO:0000259" key="4">
    <source>
        <dbReference type="SMART" id="SM01001"/>
    </source>
</evidence>
<evidence type="ECO:0000313" key="6">
    <source>
        <dbReference type="Proteomes" id="UP000233248"/>
    </source>
</evidence>
<comment type="similarity">
    <text evidence="3">Belongs to the AIR carboxylase family. Class I subfamily.</text>
</comment>
<dbReference type="EMBL" id="NXIF01000054">
    <property type="protein sequence ID" value="PKI79833.1"/>
    <property type="molecule type" value="Genomic_DNA"/>
</dbReference>
<dbReference type="Proteomes" id="UP000233248">
    <property type="component" value="Unassembled WGS sequence"/>
</dbReference>
<comment type="caution">
    <text evidence="5">The sequence shown here is derived from an EMBL/GenBank/DDBJ whole genome shotgun (WGS) entry which is preliminary data.</text>
</comment>
<dbReference type="KEGG" id="ahs:AHALO_2172"/>
<name>A0A2N1IZV6_9BACT</name>
<feature type="binding site" evidence="3">
    <location>
        <position position="13"/>
    </location>
    <ligand>
        <name>substrate</name>
    </ligand>
</feature>
<dbReference type="UniPathway" id="UPA00074">
    <property type="reaction ID" value="UER00943"/>
</dbReference>
<proteinExistence type="inferred from homology"/>
<dbReference type="Gene3D" id="3.40.50.1970">
    <property type="match status" value="1"/>
</dbReference>
<dbReference type="SMART" id="SM01001">
    <property type="entry name" value="AIRC"/>
    <property type="match status" value="1"/>
</dbReference>
<protein>
    <recommendedName>
        <fullName evidence="3">N5-carboxyaminoimidazole ribonucleotide mutase</fullName>
        <shortName evidence="3">N5-CAIR mutase</shortName>
        <ecNumber evidence="3">5.4.99.18</ecNumber>
    </recommendedName>
    <alternativeName>
        <fullName evidence="3">5-(carboxyamino)imidazole ribonucleotide mutase</fullName>
    </alternativeName>
</protein>
<dbReference type="Pfam" id="PF00731">
    <property type="entry name" value="AIRC"/>
    <property type="match status" value="1"/>
</dbReference>
<feature type="domain" description="PurE" evidence="4">
    <location>
        <begin position="2"/>
        <end position="153"/>
    </location>
</feature>
<comment type="caution">
    <text evidence="3">Lacks conserved residue(s) required for the propagation of feature annotation.</text>
</comment>
<keyword evidence="6" id="KW-1185">Reference proteome</keyword>
<sequence>MKYISIIIGNNSDYEVMKKCTETFEKFNVNYELTVLSLYDSVEKIKDYMKSAEEKGAVCFIVASNVNGCLASNIASSTIKPVIAVPIKDTKLDGTSAILSTVSKPLTMPVATVSLDEEGAINSAYLAMQILATTDSELTVKLKEDRIVKLNCVQTNAKDIEVLL</sequence>
<dbReference type="RefSeq" id="WP_101185831.1">
    <property type="nucleotide sequence ID" value="NZ_CP031218.1"/>
</dbReference>
<accession>A0A2N1IZV6</accession>
<dbReference type="AlphaFoldDB" id="A0A2N1IZV6"/>
<comment type="function">
    <text evidence="3">Catalyzes the conversion of N5-carboxyaminoimidazole ribonucleotide (N5-CAIR) to 4-carboxy-5-aminoimidazole ribonucleotide (CAIR).</text>
</comment>
<dbReference type="SUPFAM" id="SSF52255">
    <property type="entry name" value="N5-CAIR mutase (phosphoribosylaminoimidazole carboxylase, PurE)"/>
    <property type="match status" value="1"/>
</dbReference>
<dbReference type="GO" id="GO:0034023">
    <property type="term" value="F:5-(carboxyamino)imidazole ribonucleotide mutase activity"/>
    <property type="evidence" value="ECO:0007669"/>
    <property type="project" value="UniProtKB-UniRule"/>
</dbReference>
<reference evidence="5 6" key="1">
    <citation type="submission" date="2017-09" db="EMBL/GenBank/DDBJ databases">
        <title>Genomics of the genus Arcobacter.</title>
        <authorList>
            <person name="Perez-Cataluna A."/>
            <person name="Figueras M.J."/>
            <person name="Salas-Masso N."/>
        </authorList>
    </citation>
    <scope>NUCLEOTIDE SEQUENCE [LARGE SCALE GENOMIC DNA]</scope>
    <source>
        <strain evidence="5 6">DSM 18005</strain>
    </source>
</reference>
<dbReference type="InterPro" id="IPR024694">
    <property type="entry name" value="PurE_prokaryotes"/>
</dbReference>
<dbReference type="OrthoDB" id="9791908at2"/>
<dbReference type="PANTHER" id="PTHR23046:SF2">
    <property type="entry name" value="PHOSPHORIBOSYLAMINOIMIDAZOLE CARBOXYLASE"/>
    <property type="match status" value="1"/>
</dbReference>